<protein>
    <submittedName>
        <fullName evidence="1">Uncharacterized protein</fullName>
    </submittedName>
</protein>
<reference evidence="1" key="1">
    <citation type="submission" date="2009-09" db="EMBL/GenBank/DDBJ databases">
        <authorList>
            <person name="Weinstock G."/>
            <person name="Sodergren E."/>
            <person name="Clifton S."/>
            <person name="Fulton L."/>
            <person name="Fulton B."/>
            <person name="Courtney L."/>
            <person name="Fronick C."/>
            <person name="Harrison M."/>
            <person name="Strong C."/>
            <person name="Farmer C."/>
            <person name="Delahaunty K."/>
            <person name="Markovic C."/>
            <person name="Hall O."/>
            <person name="Minx P."/>
            <person name="Tomlinson C."/>
            <person name="Mitreva M."/>
            <person name="Nelson J."/>
            <person name="Hou S."/>
            <person name="Wollam A."/>
            <person name="Pepin K.H."/>
            <person name="Johnson M."/>
            <person name="Bhonagiri V."/>
            <person name="Nash W.E."/>
            <person name="Warren W."/>
            <person name="Chinwalla A."/>
            <person name="Mardis E.R."/>
            <person name="Wilson R.K."/>
        </authorList>
    </citation>
    <scope>NUCLEOTIDE SEQUENCE [LARGE SCALE GENOMIC DNA]</scope>
    <source>
        <strain evidence="1">DSM 15470</strain>
    </source>
</reference>
<sequence length="44" mass="4863">MSLFRFPSFPQSILASVQNDGGRQGVILNEREGSAAVVRESVRR</sequence>
<dbReference type="AlphaFoldDB" id="C9LNY2"/>
<name>C9LNY2_9FIRM</name>
<dbReference type="STRING" id="592028.GCWU000321_01256"/>
<dbReference type="HOGENOM" id="CLU_3215431_0_0_9"/>
<accession>C9LNY2</accession>
<dbReference type="Proteomes" id="UP000004736">
    <property type="component" value="Unassembled WGS sequence"/>
</dbReference>
<proteinExistence type="predicted"/>
<keyword evidence="2" id="KW-1185">Reference proteome</keyword>
<dbReference type="EMBL" id="ACIM02000001">
    <property type="protein sequence ID" value="EEW97268.1"/>
    <property type="molecule type" value="Genomic_DNA"/>
</dbReference>
<evidence type="ECO:0000313" key="1">
    <source>
        <dbReference type="EMBL" id="EEW97268.1"/>
    </source>
</evidence>
<evidence type="ECO:0000313" key="2">
    <source>
        <dbReference type="Proteomes" id="UP000004736"/>
    </source>
</evidence>
<gene>
    <name evidence="1" type="ORF">GCWU000321_01256</name>
</gene>
<comment type="caution">
    <text evidence="1">The sequence shown here is derived from an EMBL/GenBank/DDBJ whole genome shotgun (WGS) entry which is preliminary data.</text>
</comment>
<organism evidence="1 2">
    <name type="scientific">Dialister invisus DSM 15470</name>
    <dbReference type="NCBI Taxonomy" id="592028"/>
    <lineage>
        <taxon>Bacteria</taxon>
        <taxon>Bacillati</taxon>
        <taxon>Bacillota</taxon>
        <taxon>Negativicutes</taxon>
        <taxon>Veillonellales</taxon>
        <taxon>Veillonellaceae</taxon>
        <taxon>Dialister</taxon>
    </lineage>
</organism>